<evidence type="ECO:0000313" key="1">
    <source>
        <dbReference type="EMBL" id="ROO22398.1"/>
    </source>
</evidence>
<comment type="caution">
    <text evidence="1">The sequence shown here is derived from an EMBL/GenBank/DDBJ whole genome shotgun (WGS) entry which is preliminary data.</text>
</comment>
<dbReference type="EMBL" id="AYKF01000147">
    <property type="protein sequence ID" value="ROO22398.1"/>
    <property type="molecule type" value="Genomic_DNA"/>
</dbReference>
<sequence>MIQLSKKFSPACQIFYVTSALKTKVNLMRLRRI</sequence>
<accession>A0A423PDB7</accession>
<evidence type="ECO:0000313" key="2">
    <source>
        <dbReference type="Proteomes" id="UP000285123"/>
    </source>
</evidence>
<protein>
    <submittedName>
        <fullName evidence="1">Uncharacterized protein</fullName>
    </submittedName>
</protein>
<organism evidence="1 2">
    <name type="scientific">Salinisphaera orenii YIM 95161</name>
    <dbReference type="NCBI Taxonomy" id="1051139"/>
    <lineage>
        <taxon>Bacteria</taxon>
        <taxon>Pseudomonadati</taxon>
        <taxon>Pseudomonadota</taxon>
        <taxon>Gammaproteobacteria</taxon>
        <taxon>Salinisphaerales</taxon>
        <taxon>Salinisphaeraceae</taxon>
        <taxon>Salinisphaera</taxon>
    </lineage>
</organism>
<gene>
    <name evidence="1" type="ORF">SAHL_17390</name>
</gene>
<dbReference type="Proteomes" id="UP000285123">
    <property type="component" value="Unassembled WGS sequence"/>
</dbReference>
<dbReference type="AlphaFoldDB" id="A0A423PDB7"/>
<reference evidence="1 2" key="1">
    <citation type="submission" date="2013-10" db="EMBL/GenBank/DDBJ databases">
        <title>Salinisphaera halophila YIM 95161 Genome Sequencing.</title>
        <authorList>
            <person name="Lai Q."/>
            <person name="Li C."/>
            <person name="Shao Z."/>
        </authorList>
    </citation>
    <scope>NUCLEOTIDE SEQUENCE [LARGE SCALE GENOMIC DNA]</scope>
    <source>
        <strain evidence="1 2">YIM 95161</strain>
    </source>
</reference>
<proteinExistence type="predicted"/>
<name>A0A423PDB7_9GAMM</name>